<feature type="compositionally biased region" description="Low complexity" evidence="2">
    <location>
        <begin position="161"/>
        <end position="170"/>
    </location>
</feature>
<dbReference type="Proteomes" id="UP000515151">
    <property type="component" value="Chromosome 5"/>
</dbReference>
<dbReference type="PANTHER" id="PTHR33701">
    <property type="entry name" value="TRANSMEMBRANE PROTEIN"/>
    <property type="match status" value="1"/>
</dbReference>
<name>A0A6P8DPR2_PUNGR</name>
<evidence type="ECO:0000313" key="3">
    <source>
        <dbReference type="Proteomes" id="UP000515151"/>
    </source>
</evidence>
<dbReference type="RefSeq" id="XP_031398060.1">
    <property type="nucleotide sequence ID" value="XM_031542200.1"/>
</dbReference>
<dbReference type="PANTHER" id="PTHR33701:SF2">
    <property type="entry name" value="TRANSMEMBRANE PROTEIN"/>
    <property type="match status" value="1"/>
</dbReference>
<evidence type="ECO:0000256" key="2">
    <source>
        <dbReference type="SAM" id="MobiDB-lite"/>
    </source>
</evidence>
<keyword evidence="3" id="KW-1185">Reference proteome</keyword>
<accession>A0A6P8DPR2</accession>
<evidence type="ECO:0000313" key="4">
    <source>
        <dbReference type="RefSeq" id="XP_031398060.1"/>
    </source>
</evidence>
<feature type="coiled-coil region" evidence="1">
    <location>
        <begin position="61"/>
        <end position="95"/>
    </location>
</feature>
<proteinExistence type="predicted"/>
<reference evidence="4" key="2">
    <citation type="submission" date="2025-08" db="UniProtKB">
        <authorList>
            <consortium name="RefSeq"/>
        </authorList>
    </citation>
    <scope>IDENTIFICATION</scope>
    <source>
        <tissue evidence="4">Leaf</tissue>
    </source>
</reference>
<evidence type="ECO:0000256" key="1">
    <source>
        <dbReference type="SAM" id="Coils"/>
    </source>
</evidence>
<sequence>MQVSDQIEVGTCLCGSDEMTSREEEGDEGVRLIECLRGRLLAERQASRAAKEEAELMGKRLVELETRLREENGLRDRAEKKLNFLKKKLECFKTSPLMERSEQSIGSCQASCRLSSTASLEANEEMAPYVTHNHLLDAAEDDRHRGTGEKFGPVNSELPDSGSSSASSTSAVTTLQVAPYHIKELMNRVDRDGGKTFYSEQRHFILATSNSYYC</sequence>
<gene>
    <name evidence="4" type="primary">LOC116208662</name>
</gene>
<feature type="region of interest" description="Disordered" evidence="2">
    <location>
        <begin position="143"/>
        <end position="170"/>
    </location>
</feature>
<keyword evidence="1" id="KW-0175">Coiled coil</keyword>
<reference evidence="3" key="1">
    <citation type="journal article" date="2020" name="Plant Biotechnol. J.">
        <title>The pomegranate (Punica granatum L.) draft genome dissects genetic divergence between soft- and hard-seeded cultivars.</title>
        <authorList>
            <person name="Luo X."/>
            <person name="Li H."/>
            <person name="Wu Z."/>
            <person name="Yao W."/>
            <person name="Zhao P."/>
            <person name="Cao D."/>
            <person name="Yu H."/>
            <person name="Li K."/>
            <person name="Poudel K."/>
            <person name="Zhao D."/>
            <person name="Zhang F."/>
            <person name="Xia X."/>
            <person name="Chen L."/>
            <person name="Wang Q."/>
            <person name="Jing D."/>
            <person name="Cao S."/>
        </authorList>
    </citation>
    <scope>NUCLEOTIDE SEQUENCE [LARGE SCALE GENOMIC DNA]</scope>
    <source>
        <strain evidence="3">cv. Tunisia</strain>
    </source>
</reference>
<organism evidence="3 4">
    <name type="scientific">Punica granatum</name>
    <name type="common">Pomegranate</name>
    <dbReference type="NCBI Taxonomy" id="22663"/>
    <lineage>
        <taxon>Eukaryota</taxon>
        <taxon>Viridiplantae</taxon>
        <taxon>Streptophyta</taxon>
        <taxon>Embryophyta</taxon>
        <taxon>Tracheophyta</taxon>
        <taxon>Spermatophyta</taxon>
        <taxon>Magnoliopsida</taxon>
        <taxon>eudicotyledons</taxon>
        <taxon>Gunneridae</taxon>
        <taxon>Pentapetalae</taxon>
        <taxon>rosids</taxon>
        <taxon>malvids</taxon>
        <taxon>Myrtales</taxon>
        <taxon>Lythraceae</taxon>
        <taxon>Punica</taxon>
    </lineage>
</organism>
<protein>
    <submittedName>
        <fullName evidence="4">Uncharacterized protein LOC116208662 isoform X1</fullName>
    </submittedName>
</protein>
<dbReference type="OrthoDB" id="1939750at2759"/>
<dbReference type="AlphaFoldDB" id="A0A6P8DPR2"/>
<dbReference type="GeneID" id="116208662"/>